<evidence type="ECO:0000313" key="6">
    <source>
        <dbReference type="Proteomes" id="UP000078555"/>
    </source>
</evidence>
<dbReference type="Pfam" id="PF05795">
    <property type="entry name" value="Plasmodium_Vir"/>
    <property type="match status" value="2"/>
</dbReference>
<dbReference type="Proteomes" id="UP000078555">
    <property type="component" value="Unassembled WGS sequence"/>
</dbReference>
<dbReference type="InterPro" id="IPR008780">
    <property type="entry name" value="Plasmodium_Vir"/>
</dbReference>
<accession>A0A1A9A8Z2</accession>
<protein>
    <submittedName>
        <fullName evidence="3">PIR Superfamily Protein</fullName>
    </submittedName>
</protein>
<sequence length="340" mass="40231">MESVEEILKNLSKYKLYKKLNETCEDKDNYVSYCQRVQYLANIYPGILEVCYMYARNLIHLHEILRVETENEERCRYINFWITDHVRKKLETQWTDNRLIKSILLGFLKVEHAIMAESQNNICRFDYKSEVDINLWKEWKDLHDYIRNYDDINERINSHGNFCKLYSNYFPYIKGLHEKYNKECCNGSSGKCPNSMNLNYFCSSDRFMNKLECDETKGITVASSPEERYRSMRGSHEGGISHSEPSSTREEQNDTHEDAMTNNTDYYTKLGIGFSFLGILSTFLYLYKFTTFGNVIRSKVLKTKIKVNLDEDAQNLMIRELNKEDESLYSDAYQIAYHPS</sequence>
<evidence type="ECO:0000256" key="1">
    <source>
        <dbReference type="SAM" id="MobiDB-lite"/>
    </source>
</evidence>
<gene>
    <name evidence="3" type="ORF">POVWA1_063800</name>
    <name evidence="4" type="ORF">POVWA2_068790</name>
</gene>
<evidence type="ECO:0000256" key="2">
    <source>
        <dbReference type="SAM" id="Phobius"/>
    </source>
</evidence>
<feature type="compositionally biased region" description="Basic and acidic residues" evidence="1">
    <location>
        <begin position="247"/>
        <end position="256"/>
    </location>
</feature>
<reference evidence="5 6" key="1">
    <citation type="submission" date="2016-05" db="EMBL/GenBank/DDBJ databases">
        <authorList>
            <person name="Naeem Raeece"/>
        </authorList>
    </citation>
    <scope>NUCLEOTIDE SEQUENCE [LARGE SCALE GENOMIC DNA]</scope>
</reference>
<dbReference type="Proteomes" id="UP000078550">
    <property type="component" value="Unassembled WGS sequence"/>
</dbReference>
<dbReference type="EMBL" id="FLRD01000308">
    <property type="protein sequence ID" value="SBT52585.1"/>
    <property type="molecule type" value="Genomic_DNA"/>
</dbReference>
<proteinExistence type="predicted"/>
<reference evidence="3" key="2">
    <citation type="submission" date="2016-05" db="EMBL/GenBank/DDBJ databases">
        <authorList>
            <person name="Lavstsen T."/>
            <person name="Jespersen J.S."/>
        </authorList>
    </citation>
    <scope>NUCLEOTIDE SEQUENCE [LARGE SCALE GENOMIC DNA]</scope>
</reference>
<keyword evidence="6" id="KW-1185">Reference proteome</keyword>
<evidence type="ECO:0000313" key="5">
    <source>
        <dbReference type="Proteomes" id="UP000078550"/>
    </source>
</evidence>
<dbReference type="EMBL" id="FLRE01000966">
    <property type="protein sequence ID" value="SBT55597.1"/>
    <property type="molecule type" value="Genomic_DNA"/>
</dbReference>
<dbReference type="AlphaFoldDB" id="A0A1A9A8Z2"/>
<keyword evidence="2" id="KW-0812">Transmembrane</keyword>
<keyword evidence="2" id="KW-1133">Transmembrane helix</keyword>
<feature type="transmembrane region" description="Helical" evidence="2">
    <location>
        <begin position="266"/>
        <end position="287"/>
    </location>
</feature>
<evidence type="ECO:0000313" key="4">
    <source>
        <dbReference type="EMBL" id="SBT55597.1"/>
    </source>
</evidence>
<feature type="region of interest" description="Disordered" evidence="1">
    <location>
        <begin position="224"/>
        <end position="256"/>
    </location>
</feature>
<feature type="compositionally biased region" description="Basic and acidic residues" evidence="1">
    <location>
        <begin position="225"/>
        <end position="236"/>
    </location>
</feature>
<evidence type="ECO:0000313" key="3">
    <source>
        <dbReference type="EMBL" id="SBT52585.1"/>
    </source>
</evidence>
<name>A0A1A9A8Z2_PLAOA</name>
<keyword evidence="2" id="KW-0472">Membrane</keyword>
<organism evidence="3 6">
    <name type="scientific">Plasmodium ovale wallikeri</name>
    <dbReference type="NCBI Taxonomy" id="864142"/>
    <lineage>
        <taxon>Eukaryota</taxon>
        <taxon>Sar</taxon>
        <taxon>Alveolata</taxon>
        <taxon>Apicomplexa</taxon>
        <taxon>Aconoidasida</taxon>
        <taxon>Haemosporida</taxon>
        <taxon>Plasmodiidae</taxon>
        <taxon>Plasmodium</taxon>
        <taxon>Plasmodium (Plasmodium)</taxon>
    </lineage>
</organism>